<reference evidence="2" key="1">
    <citation type="journal article" date="2023" name="Nat. Plants">
        <title>Single-cell RNA sequencing provides a high-resolution roadmap for understanding the multicellular compartmentation of specialized metabolism.</title>
        <authorList>
            <person name="Sun S."/>
            <person name="Shen X."/>
            <person name="Li Y."/>
            <person name="Li Y."/>
            <person name="Wang S."/>
            <person name="Li R."/>
            <person name="Zhang H."/>
            <person name="Shen G."/>
            <person name="Guo B."/>
            <person name="Wei J."/>
            <person name="Xu J."/>
            <person name="St-Pierre B."/>
            <person name="Chen S."/>
            <person name="Sun C."/>
        </authorList>
    </citation>
    <scope>NUCLEOTIDE SEQUENCE [LARGE SCALE GENOMIC DNA]</scope>
</reference>
<organism evidence="1 2">
    <name type="scientific">Catharanthus roseus</name>
    <name type="common">Madagascar periwinkle</name>
    <name type="synonym">Vinca rosea</name>
    <dbReference type="NCBI Taxonomy" id="4058"/>
    <lineage>
        <taxon>Eukaryota</taxon>
        <taxon>Viridiplantae</taxon>
        <taxon>Streptophyta</taxon>
        <taxon>Embryophyta</taxon>
        <taxon>Tracheophyta</taxon>
        <taxon>Spermatophyta</taxon>
        <taxon>Magnoliopsida</taxon>
        <taxon>eudicotyledons</taxon>
        <taxon>Gunneridae</taxon>
        <taxon>Pentapetalae</taxon>
        <taxon>asterids</taxon>
        <taxon>lamiids</taxon>
        <taxon>Gentianales</taxon>
        <taxon>Apocynaceae</taxon>
        <taxon>Rauvolfioideae</taxon>
        <taxon>Vinceae</taxon>
        <taxon>Catharanthinae</taxon>
        <taxon>Catharanthus</taxon>
    </lineage>
</organism>
<accession>A0ACC0AVA4</accession>
<comment type="caution">
    <text evidence="1">The sequence shown here is derived from an EMBL/GenBank/DDBJ whole genome shotgun (WGS) entry which is preliminary data.</text>
</comment>
<evidence type="ECO:0000313" key="2">
    <source>
        <dbReference type="Proteomes" id="UP001060085"/>
    </source>
</evidence>
<dbReference type="Proteomes" id="UP001060085">
    <property type="component" value="Linkage Group LG05"/>
</dbReference>
<dbReference type="EMBL" id="CM044705">
    <property type="protein sequence ID" value="KAI5663917.1"/>
    <property type="molecule type" value="Genomic_DNA"/>
</dbReference>
<proteinExistence type="predicted"/>
<protein>
    <submittedName>
        <fullName evidence="1">Uncharacterized protein</fullName>
    </submittedName>
</protein>
<gene>
    <name evidence="1" type="ORF">M9H77_23240</name>
</gene>
<evidence type="ECO:0000313" key="1">
    <source>
        <dbReference type="EMBL" id="KAI5663917.1"/>
    </source>
</evidence>
<name>A0ACC0AVA4_CATRO</name>
<keyword evidence="2" id="KW-1185">Reference proteome</keyword>
<sequence>MGMMETMVEMLTEEATIEMDILPIGVKWVFVTSLLMLKLLIISLMKNVVRIVLTMFIKRYHGSHDYSDQNCGREVNHEGLIGENDYVSVCQKEQLFYTKCKVLVRL</sequence>